<organism evidence="11 12">
    <name type="scientific">Paraoerskovia sediminicola</name>
    <dbReference type="NCBI Taxonomy" id="1138587"/>
    <lineage>
        <taxon>Bacteria</taxon>
        <taxon>Bacillati</taxon>
        <taxon>Actinomycetota</taxon>
        <taxon>Actinomycetes</taxon>
        <taxon>Micrococcales</taxon>
        <taxon>Cellulomonadaceae</taxon>
        <taxon>Paraoerskovia</taxon>
    </lineage>
</organism>
<evidence type="ECO:0000259" key="10">
    <source>
        <dbReference type="PROSITE" id="PS50850"/>
    </source>
</evidence>
<feature type="transmembrane region" description="Helical" evidence="9">
    <location>
        <begin position="466"/>
        <end position="484"/>
    </location>
</feature>
<feature type="transmembrane region" description="Helical" evidence="9">
    <location>
        <begin position="71"/>
        <end position="91"/>
    </location>
</feature>
<dbReference type="EMBL" id="AP027729">
    <property type="protein sequence ID" value="BDZ42047.1"/>
    <property type="molecule type" value="Genomic_DNA"/>
</dbReference>
<dbReference type="PROSITE" id="PS50850">
    <property type="entry name" value="MFS"/>
    <property type="match status" value="1"/>
</dbReference>
<evidence type="ECO:0000313" key="12">
    <source>
        <dbReference type="Proteomes" id="UP001321475"/>
    </source>
</evidence>
<evidence type="ECO:0000256" key="2">
    <source>
        <dbReference type="ARBA" id="ARBA00008537"/>
    </source>
</evidence>
<keyword evidence="12" id="KW-1185">Reference proteome</keyword>
<protein>
    <submittedName>
        <fullName evidence="11">MFS transporter</fullName>
    </submittedName>
</protein>
<keyword evidence="5 9" id="KW-0812">Transmembrane</keyword>
<dbReference type="PANTHER" id="PTHR42718">
    <property type="entry name" value="MAJOR FACILITATOR SUPERFAMILY MULTIDRUG TRANSPORTER MFSC"/>
    <property type="match status" value="1"/>
</dbReference>
<feature type="transmembrane region" description="Helical" evidence="9">
    <location>
        <begin position="161"/>
        <end position="182"/>
    </location>
</feature>
<evidence type="ECO:0000256" key="8">
    <source>
        <dbReference type="SAM" id="MobiDB-lite"/>
    </source>
</evidence>
<feature type="transmembrane region" description="Helical" evidence="9">
    <location>
        <begin position="250"/>
        <end position="271"/>
    </location>
</feature>
<feature type="transmembrane region" description="Helical" evidence="9">
    <location>
        <begin position="31"/>
        <end position="59"/>
    </location>
</feature>
<dbReference type="NCBIfam" id="TIGR00711">
    <property type="entry name" value="efflux_EmrB"/>
    <property type="match status" value="1"/>
</dbReference>
<feature type="transmembrane region" description="Helical" evidence="9">
    <location>
        <begin position="325"/>
        <end position="345"/>
    </location>
</feature>
<evidence type="ECO:0000256" key="6">
    <source>
        <dbReference type="ARBA" id="ARBA00022989"/>
    </source>
</evidence>
<gene>
    <name evidence="11" type="ORF">GCM10025865_13460</name>
</gene>
<keyword evidence="6 9" id="KW-1133">Transmembrane helix</keyword>
<dbReference type="InterPro" id="IPR020846">
    <property type="entry name" value="MFS_dom"/>
</dbReference>
<comment type="subcellular location">
    <subcellularLocation>
        <location evidence="1">Cell membrane</location>
        <topology evidence="1">Multi-pass membrane protein</topology>
    </subcellularLocation>
</comment>
<evidence type="ECO:0000256" key="4">
    <source>
        <dbReference type="ARBA" id="ARBA00022475"/>
    </source>
</evidence>
<feature type="transmembrane region" description="Helical" evidence="9">
    <location>
        <begin position="128"/>
        <end position="149"/>
    </location>
</feature>
<feature type="transmembrane region" description="Helical" evidence="9">
    <location>
        <begin position="357"/>
        <end position="376"/>
    </location>
</feature>
<feature type="transmembrane region" description="Helical" evidence="9">
    <location>
        <begin position="188"/>
        <end position="208"/>
    </location>
</feature>
<feature type="transmembrane region" description="Helical" evidence="9">
    <location>
        <begin position="291"/>
        <end position="313"/>
    </location>
</feature>
<evidence type="ECO:0000256" key="5">
    <source>
        <dbReference type="ARBA" id="ARBA00022692"/>
    </source>
</evidence>
<sequence length="524" mass="54602">MARSETQENHEHPQTPERAATATGTMSRQDVVVIALLLMSAFVVILNETTMGVALPPIMDELGITAATGQWLTTAFMLTMAVVIPATGWLIQRLGTRRAYVVAMSLFSAGTLLASLAPGFGPLLVGRIVQASGTAIMLPLLMTTIMTLVPPMSRGKVMGNVAIVMSAAPALGPTLSGAVLEISGWRTIFLVVLPIALTALVLGAIFVRDTAERKSTRLDPLSLLLAVLAFGGLVYGLSSLGEAAEATPLVPVWVPIVGGALALGLFVWRQLSLQRTDSALLDLRVFAARDFTIGLSILAIAMVGLFGSIILIPLYLQNVLGLEPLATGLIVLPGGLMMGLLGPTVGRLYDRVGPRPLVIPGTALVTGAMAMLATVSSTTAPWFVLCSHIVLSLGLAFVFTPLFTSALAALKPQLYSHGSAAISTVQQLAGAAGTALFIAVMTTVSVSAEESGATEVAALGEGVREAFVWGAVVVGFALVASFWLRKPPPVEESVDGPRHEEVGAEGVGAQRPATDEPIDRTPVH</sequence>
<reference evidence="12" key="1">
    <citation type="journal article" date="2019" name="Int. J. Syst. Evol. Microbiol.">
        <title>The Global Catalogue of Microorganisms (GCM) 10K type strain sequencing project: providing services to taxonomists for standard genome sequencing and annotation.</title>
        <authorList>
            <consortium name="The Broad Institute Genomics Platform"/>
            <consortium name="The Broad Institute Genome Sequencing Center for Infectious Disease"/>
            <person name="Wu L."/>
            <person name="Ma J."/>
        </authorList>
    </citation>
    <scope>NUCLEOTIDE SEQUENCE [LARGE SCALE GENOMIC DNA]</scope>
    <source>
        <strain evidence="12">NBRC 108565</strain>
    </source>
</reference>
<evidence type="ECO:0000256" key="7">
    <source>
        <dbReference type="ARBA" id="ARBA00023136"/>
    </source>
</evidence>
<dbReference type="SUPFAM" id="SSF103473">
    <property type="entry name" value="MFS general substrate transporter"/>
    <property type="match status" value="1"/>
</dbReference>
<evidence type="ECO:0000256" key="1">
    <source>
        <dbReference type="ARBA" id="ARBA00004651"/>
    </source>
</evidence>
<evidence type="ECO:0000313" key="11">
    <source>
        <dbReference type="EMBL" id="BDZ42047.1"/>
    </source>
</evidence>
<dbReference type="Pfam" id="PF07690">
    <property type="entry name" value="MFS_1"/>
    <property type="match status" value="1"/>
</dbReference>
<feature type="transmembrane region" description="Helical" evidence="9">
    <location>
        <begin position="382"/>
        <end position="407"/>
    </location>
</feature>
<dbReference type="RefSeq" id="WP_350227693.1">
    <property type="nucleotide sequence ID" value="NZ_AP027729.1"/>
</dbReference>
<feature type="region of interest" description="Disordered" evidence="8">
    <location>
        <begin position="488"/>
        <end position="524"/>
    </location>
</feature>
<proteinExistence type="inferred from homology"/>
<evidence type="ECO:0000256" key="3">
    <source>
        <dbReference type="ARBA" id="ARBA00022448"/>
    </source>
</evidence>
<keyword evidence="4" id="KW-1003">Cell membrane</keyword>
<keyword evidence="7 9" id="KW-0472">Membrane</keyword>
<feature type="transmembrane region" description="Helical" evidence="9">
    <location>
        <begin position="98"/>
        <end position="116"/>
    </location>
</feature>
<feature type="transmembrane region" description="Helical" evidence="9">
    <location>
        <begin position="428"/>
        <end position="446"/>
    </location>
</feature>
<dbReference type="Gene3D" id="1.20.1250.20">
    <property type="entry name" value="MFS general substrate transporter like domains"/>
    <property type="match status" value="1"/>
</dbReference>
<dbReference type="InterPro" id="IPR004638">
    <property type="entry name" value="EmrB-like"/>
</dbReference>
<feature type="region of interest" description="Disordered" evidence="8">
    <location>
        <begin position="1"/>
        <end position="23"/>
    </location>
</feature>
<name>A0ABM8G1Z2_9CELL</name>
<feature type="compositionally biased region" description="Basic and acidic residues" evidence="8">
    <location>
        <begin position="1"/>
        <end position="15"/>
    </location>
</feature>
<feature type="compositionally biased region" description="Basic and acidic residues" evidence="8">
    <location>
        <begin position="513"/>
        <end position="524"/>
    </location>
</feature>
<keyword evidence="3" id="KW-0813">Transport</keyword>
<feature type="domain" description="Major facilitator superfamily (MFS) profile" evidence="10">
    <location>
        <begin position="33"/>
        <end position="489"/>
    </location>
</feature>
<accession>A0ABM8G1Z2</accession>
<dbReference type="InterPro" id="IPR036259">
    <property type="entry name" value="MFS_trans_sf"/>
</dbReference>
<dbReference type="CDD" id="cd17503">
    <property type="entry name" value="MFS_LmrB_MDR_like"/>
    <property type="match status" value="1"/>
</dbReference>
<comment type="similarity">
    <text evidence="2">Belongs to the major facilitator superfamily. EmrB family.</text>
</comment>
<dbReference type="InterPro" id="IPR011701">
    <property type="entry name" value="MFS"/>
</dbReference>
<dbReference type="PANTHER" id="PTHR42718:SF9">
    <property type="entry name" value="MAJOR FACILITATOR SUPERFAMILY MULTIDRUG TRANSPORTER MFSC"/>
    <property type="match status" value="1"/>
</dbReference>
<feature type="transmembrane region" description="Helical" evidence="9">
    <location>
        <begin position="220"/>
        <end position="238"/>
    </location>
</feature>
<dbReference type="Proteomes" id="UP001321475">
    <property type="component" value="Chromosome"/>
</dbReference>
<dbReference type="Gene3D" id="1.20.1720.10">
    <property type="entry name" value="Multidrug resistance protein D"/>
    <property type="match status" value="1"/>
</dbReference>
<dbReference type="PRINTS" id="PR01036">
    <property type="entry name" value="TCRTETB"/>
</dbReference>
<evidence type="ECO:0000256" key="9">
    <source>
        <dbReference type="SAM" id="Phobius"/>
    </source>
</evidence>